<accession>A0A3S3Z8H0</accession>
<evidence type="ECO:0000313" key="2">
    <source>
        <dbReference type="EMBL" id="RWZ50003.1"/>
    </source>
</evidence>
<organism evidence="2 3">
    <name type="scientific">Labedella phragmitis</name>
    <dbReference type="NCBI Taxonomy" id="2498849"/>
    <lineage>
        <taxon>Bacteria</taxon>
        <taxon>Bacillati</taxon>
        <taxon>Actinomycetota</taxon>
        <taxon>Actinomycetes</taxon>
        <taxon>Micrococcales</taxon>
        <taxon>Microbacteriaceae</taxon>
        <taxon>Labedella</taxon>
    </lineage>
</organism>
<dbReference type="RefSeq" id="WP_128495457.1">
    <property type="nucleotide sequence ID" value="NZ_RZNB01000004.1"/>
</dbReference>
<feature type="region of interest" description="Disordered" evidence="1">
    <location>
        <begin position="47"/>
        <end position="78"/>
    </location>
</feature>
<dbReference type="EMBL" id="RZNB01000004">
    <property type="protein sequence ID" value="RWZ50003.1"/>
    <property type="molecule type" value="Genomic_DNA"/>
</dbReference>
<evidence type="ECO:0008006" key="4">
    <source>
        <dbReference type="Google" id="ProtNLM"/>
    </source>
</evidence>
<protein>
    <recommendedName>
        <fullName evidence="4">Lipoprotein</fullName>
    </recommendedName>
</protein>
<dbReference type="PROSITE" id="PS51257">
    <property type="entry name" value="PROKAR_LIPOPROTEIN"/>
    <property type="match status" value="1"/>
</dbReference>
<sequence>MKSMQTRAGVRLASVVLLAGVAVGGLSACGGPPAGFFQQQSQQSGQIPSGAVVTGGSVHQDQGTSYGGSTGGAVTFGK</sequence>
<comment type="caution">
    <text evidence="2">The sequence shown here is derived from an EMBL/GenBank/DDBJ whole genome shotgun (WGS) entry which is preliminary data.</text>
</comment>
<name>A0A3S3Z8H0_9MICO</name>
<evidence type="ECO:0000256" key="1">
    <source>
        <dbReference type="SAM" id="MobiDB-lite"/>
    </source>
</evidence>
<proteinExistence type="predicted"/>
<dbReference type="AlphaFoldDB" id="A0A3S3Z8H0"/>
<reference evidence="2 3" key="1">
    <citation type="submission" date="2018-12" db="EMBL/GenBank/DDBJ databases">
        <authorList>
            <person name="Li F."/>
        </authorList>
    </citation>
    <scope>NUCLEOTIDE SEQUENCE [LARGE SCALE GENOMIC DNA]</scope>
    <source>
        <strain evidence="2 3">11W25H-1</strain>
    </source>
</reference>
<evidence type="ECO:0000313" key="3">
    <source>
        <dbReference type="Proteomes" id="UP000288547"/>
    </source>
</evidence>
<dbReference type="Proteomes" id="UP000288547">
    <property type="component" value="Unassembled WGS sequence"/>
</dbReference>
<gene>
    <name evidence="2" type="ORF">ELQ90_11710</name>
</gene>
<keyword evidence="3" id="KW-1185">Reference proteome</keyword>